<comment type="function">
    <text evidence="10">Interacts with outer membrane receptor proteins that carry out high-affinity binding and energy dependent uptake into the periplasmic space of specific substrates. It could act to transduce energy from the cytoplasmic membrane to specific energy-requiring processes in the outer membrane, resulting in the release into the periplasm of ligands bound by these outer membrane proteins.</text>
</comment>
<comment type="subcellular location">
    <subcellularLocation>
        <location evidence="1 10">Cell inner membrane</location>
        <topology evidence="1 10">Single-pass membrane protein</topology>
        <orientation evidence="1 10">Periplasmic side</orientation>
    </subcellularLocation>
</comment>
<proteinExistence type="inferred from homology"/>
<dbReference type="PRINTS" id="PR01374">
    <property type="entry name" value="TONBPROTEIN"/>
</dbReference>
<reference evidence="13" key="1">
    <citation type="journal article" date="2020" name="mSystems">
        <title>Genome- and Community-Level Interaction Insights into Carbon Utilization and Element Cycling Functions of Hydrothermarchaeota in Hydrothermal Sediment.</title>
        <authorList>
            <person name="Zhou Z."/>
            <person name="Liu Y."/>
            <person name="Xu W."/>
            <person name="Pan J."/>
            <person name="Luo Z.H."/>
            <person name="Li M."/>
        </authorList>
    </citation>
    <scope>NUCLEOTIDE SEQUENCE [LARGE SCALE GENOMIC DNA]</scope>
    <source>
        <strain evidence="13">HyVt-505</strain>
    </source>
</reference>
<protein>
    <recommendedName>
        <fullName evidence="10">Protein TonB</fullName>
    </recommendedName>
</protein>
<evidence type="ECO:0000313" key="13">
    <source>
        <dbReference type="EMBL" id="HHJ80650.1"/>
    </source>
</evidence>
<dbReference type="Pfam" id="PF03544">
    <property type="entry name" value="TonB_C"/>
    <property type="match status" value="1"/>
</dbReference>
<keyword evidence="4 10" id="KW-1003">Cell membrane</keyword>
<dbReference type="NCBIfam" id="TIGR01352">
    <property type="entry name" value="tonB_Cterm"/>
    <property type="match status" value="1"/>
</dbReference>
<keyword evidence="10" id="KW-0735">Signal-anchor</keyword>
<dbReference type="PROSITE" id="PS52015">
    <property type="entry name" value="TONB_CTD"/>
    <property type="match status" value="1"/>
</dbReference>
<dbReference type="SUPFAM" id="SSF74653">
    <property type="entry name" value="TolA/TonB C-terminal domain"/>
    <property type="match status" value="1"/>
</dbReference>
<keyword evidence="9" id="KW-0472">Membrane</keyword>
<name>A0A832J309_9GAMM</name>
<evidence type="ECO:0000256" key="10">
    <source>
        <dbReference type="RuleBase" id="RU362123"/>
    </source>
</evidence>
<dbReference type="GO" id="GO:0098797">
    <property type="term" value="C:plasma membrane protein complex"/>
    <property type="evidence" value="ECO:0007669"/>
    <property type="project" value="TreeGrafter"/>
</dbReference>
<evidence type="ECO:0000259" key="12">
    <source>
        <dbReference type="PROSITE" id="PS52015"/>
    </source>
</evidence>
<keyword evidence="8" id="KW-1133">Transmembrane helix</keyword>
<dbReference type="Proteomes" id="UP000885832">
    <property type="component" value="Unassembled WGS sequence"/>
</dbReference>
<dbReference type="GO" id="GO:0055085">
    <property type="term" value="P:transmembrane transport"/>
    <property type="evidence" value="ECO:0007669"/>
    <property type="project" value="InterPro"/>
</dbReference>
<evidence type="ECO:0000256" key="11">
    <source>
        <dbReference type="SAM" id="MobiDB-lite"/>
    </source>
</evidence>
<evidence type="ECO:0000256" key="6">
    <source>
        <dbReference type="ARBA" id="ARBA00022692"/>
    </source>
</evidence>
<evidence type="ECO:0000256" key="2">
    <source>
        <dbReference type="ARBA" id="ARBA00006555"/>
    </source>
</evidence>
<evidence type="ECO:0000256" key="8">
    <source>
        <dbReference type="ARBA" id="ARBA00022989"/>
    </source>
</evidence>
<feature type="compositionally biased region" description="Low complexity" evidence="11">
    <location>
        <begin position="84"/>
        <end position="95"/>
    </location>
</feature>
<evidence type="ECO:0000256" key="7">
    <source>
        <dbReference type="ARBA" id="ARBA00022927"/>
    </source>
</evidence>
<feature type="region of interest" description="Disordered" evidence="11">
    <location>
        <begin position="15"/>
        <end position="130"/>
    </location>
</feature>
<evidence type="ECO:0000256" key="3">
    <source>
        <dbReference type="ARBA" id="ARBA00022448"/>
    </source>
</evidence>
<gene>
    <name evidence="13" type="ORF">ENJ65_03350</name>
</gene>
<comment type="caution">
    <text evidence="13">The sequence shown here is derived from an EMBL/GenBank/DDBJ whole genome shotgun (WGS) entry which is preliminary data.</text>
</comment>
<dbReference type="GO" id="GO:0031992">
    <property type="term" value="F:energy transducer activity"/>
    <property type="evidence" value="ECO:0007669"/>
    <property type="project" value="InterPro"/>
</dbReference>
<dbReference type="PANTHER" id="PTHR33446:SF2">
    <property type="entry name" value="PROTEIN TONB"/>
    <property type="match status" value="1"/>
</dbReference>
<comment type="similarity">
    <text evidence="2 10">Belongs to the TonB family.</text>
</comment>
<dbReference type="GO" id="GO:0015891">
    <property type="term" value="P:siderophore transport"/>
    <property type="evidence" value="ECO:0007669"/>
    <property type="project" value="InterPro"/>
</dbReference>
<dbReference type="InterPro" id="IPR006260">
    <property type="entry name" value="TonB/TolA_C"/>
</dbReference>
<evidence type="ECO:0000256" key="1">
    <source>
        <dbReference type="ARBA" id="ARBA00004383"/>
    </source>
</evidence>
<feature type="compositionally biased region" description="Basic and acidic residues" evidence="11">
    <location>
        <begin position="64"/>
        <end position="77"/>
    </location>
</feature>
<evidence type="ECO:0000256" key="4">
    <source>
        <dbReference type="ARBA" id="ARBA00022475"/>
    </source>
</evidence>
<keyword evidence="3 10" id="KW-0813">Transport</keyword>
<dbReference type="AlphaFoldDB" id="A0A832J309"/>
<dbReference type="InterPro" id="IPR051045">
    <property type="entry name" value="TonB-dependent_transducer"/>
</dbReference>
<dbReference type="PANTHER" id="PTHR33446">
    <property type="entry name" value="PROTEIN TONB-RELATED"/>
    <property type="match status" value="1"/>
</dbReference>
<dbReference type="GO" id="GO:0015031">
    <property type="term" value="P:protein transport"/>
    <property type="evidence" value="ECO:0007669"/>
    <property type="project" value="UniProtKB-UniRule"/>
</dbReference>
<evidence type="ECO:0000256" key="9">
    <source>
        <dbReference type="ARBA" id="ARBA00023136"/>
    </source>
</evidence>
<evidence type="ECO:0000256" key="5">
    <source>
        <dbReference type="ARBA" id="ARBA00022519"/>
    </source>
</evidence>
<dbReference type="InterPro" id="IPR003538">
    <property type="entry name" value="TonB"/>
</dbReference>
<accession>A0A832J309</accession>
<organism evidence="13">
    <name type="scientific">Candidatus Tenderia electrophaga</name>
    <dbReference type="NCBI Taxonomy" id="1748243"/>
    <lineage>
        <taxon>Bacteria</taxon>
        <taxon>Pseudomonadati</taxon>
        <taxon>Pseudomonadota</taxon>
        <taxon>Gammaproteobacteria</taxon>
        <taxon>Candidatus Tenderiales</taxon>
        <taxon>Candidatus Tenderiaceae</taxon>
        <taxon>Candidatus Tenderia</taxon>
    </lineage>
</organism>
<dbReference type="Gene3D" id="3.30.1150.10">
    <property type="match status" value="1"/>
</dbReference>
<keyword evidence="7 10" id="KW-0653">Protein transport</keyword>
<feature type="non-terminal residue" evidence="13">
    <location>
        <position position="1"/>
    </location>
</feature>
<dbReference type="GO" id="GO:0030288">
    <property type="term" value="C:outer membrane-bounded periplasmic space"/>
    <property type="evidence" value="ECO:0007669"/>
    <property type="project" value="InterPro"/>
</dbReference>
<dbReference type="EMBL" id="DRNF01000211">
    <property type="protein sequence ID" value="HHJ80650.1"/>
    <property type="molecule type" value="Genomic_DNA"/>
</dbReference>
<dbReference type="InterPro" id="IPR037682">
    <property type="entry name" value="TonB_C"/>
</dbReference>
<sequence>KKQVIQGLLLTASAPAPTSAPVAKVTNKRDVEAKKKPPQKKEIKKQVVEKPRQAPQPKQPEVAPAERSEPVMEKVAEQAEPEVVEPIVEAIAEQAPQPQPDSDVEPLETLPPRIDDAGHLNNPPPSYPRLSKRLREEGEVILELWVLEDGSVAELKVNTSSGYPRLDKAALKAVKQWRYTPASRNGEAVAYRYLQPIQFSMK</sequence>
<keyword evidence="5 10" id="KW-0997">Cell inner membrane</keyword>
<feature type="compositionally biased region" description="Basic and acidic residues" evidence="11">
    <location>
        <begin position="27"/>
        <end position="52"/>
    </location>
</feature>
<keyword evidence="6" id="KW-0812">Transmembrane</keyword>
<feature type="domain" description="TonB C-terminal" evidence="12">
    <location>
        <begin position="112"/>
        <end position="202"/>
    </location>
</feature>